<organism evidence="1 2">
    <name type="scientific">Porites lobata</name>
    <dbReference type="NCBI Taxonomy" id="104759"/>
    <lineage>
        <taxon>Eukaryota</taxon>
        <taxon>Metazoa</taxon>
        <taxon>Cnidaria</taxon>
        <taxon>Anthozoa</taxon>
        <taxon>Hexacorallia</taxon>
        <taxon>Scleractinia</taxon>
        <taxon>Fungiina</taxon>
        <taxon>Poritidae</taxon>
        <taxon>Porites</taxon>
    </lineage>
</organism>
<keyword evidence="2" id="KW-1185">Reference proteome</keyword>
<comment type="caution">
    <text evidence="1">The sequence shown here is derived from an EMBL/GenBank/DDBJ whole genome shotgun (WGS) entry which is preliminary data.</text>
</comment>
<gene>
    <name evidence="1" type="ORF">PLOB_00023292</name>
</gene>
<name>A0ABN8RM91_9CNID</name>
<proteinExistence type="predicted"/>
<sequence>MSFDSEDVYRRAQYMGNMANGRDSSLSLETSTLQENAVYPTNSLIKKLSYNLKKSAFTCLGSFDELKSFCLEHLEMDSTTCSITQNEQRKSIKAKSLTLNYYKTGTLQLQGNNDQHKAKDKLRAAMDVGQTNCDLNDESGDVVSDLHVIVNDDKAQLDTPVLSETSSNETDHFIKPMSSHSLNVNILSLVNDLRTEVTKLWSCVQSTQNANNSKTLQEPDAVKNENHTLQQELHAARVH</sequence>
<reference evidence="1 2" key="1">
    <citation type="submission" date="2022-05" db="EMBL/GenBank/DDBJ databases">
        <authorList>
            <consortium name="Genoscope - CEA"/>
            <person name="William W."/>
        </authorList>
    </citation>
    <scope>NUCLEOTIDE SEQUENCE [LARGE SCALE GENOMIC DNA]</scope>
</reference>
<accession>A0ABN8RM91</accession>
<protein>
    <submittedName>
        <fullName evidence="1">Uncharacterized protein</fullName>
    </submittedName>
</protein>
<evidence type="ECO:0000313" key="1">
    <source>
        <dbReference type="EMBL" id="CAH3180362.1"/>
    </source>
</evidence>
<dbReference type="EMBL" id="CALNXK010000275">
    <property type="protein sequence ID" value="CAH3180362.1"/>
    <property type="molecule type" value="Genomic_DNA"/>
</dbReference>
<dbReference type="Proteomes" id="UP001159405">
    <property type="component" value="Unassembled WGS sequence"/>
</dbReference>
<evidence type="ECO:0000313" key="2">
    <source>
        <dbReference type="Proteomes" id="UP001159405"/>
    </source>
</evidence>